<keyword evidence="3" id="KW-0597">Phosphoprotein</keyword>
<dbReference type="EMBL" id="BSSU01000013">
    <property type="protein sequence ID" value="GLX83144.1"/>
    <property type="molecule type" value="Genomic_DNA"/>
</dbReference>
<comment type="caution">
    <text evidence="8">The sequence shown here is derived from an EMBL/GenBank/DDBJ whole genome shotgun (WGS) entry which is preliminary data.</text>
</comment>
<organism evidence="8 9">
    <name type="scientific">Thalassotalea eurytherma</name>
    <dbReference type="NCBI Taxonomy" id="1144278"/>
    <lineage>
        <taxon>Bacteria</taxon>
        <taxon>Pseudomonadati</taxon>
        <taxon>Pseudomonadota</taxon>
        <taxon>Gammaproteobacteria</taxon>
        <taxon>Alteromonadales</taxon>
        <taxon>Colwelliaceae</taxon>
        <taxon>Thalassotalea</taxon>
    </lineage>
</organism>
<dbReference type="PANTHER" id="PTHR45453:SF1">
    <property type="entry name" value="PHOSPHATE REGULON SENSOR PROTEIN PHOR"/>
    <property type="match status" value="1"/>
</dbReference>
<evidence type="ECO:0000259" key="7">
    <source>
        <dbReference type="PROSITE" id="PS50109"/>
    </source>
</evidence>
<dbReference type="GO" id="GO:0016301">
    <property type="term" value="F:kinase activity"/>
    <property type="evidence" value="ECO:0007669"/>
    <property type="project" value="UniProtKB-KW"/>
</dbReference>
<dbReference type="InterPro" id="IPR036890">
    <property type="entry name" value="HATPase_C_sf"/>
</dbReference>
<dbReference type="Pfam" id="PF02518">
    <property type="entry name" value="HATPase_c"/>
    <property type="match status" value="1"/>
</dbReference>
<dbReference type="SMART" id="SM00387">
    <property type="entry name" value="HATPase_c"/>
    <property type="match status" value="1"/>
</dbReference>
<dbReference type="Pfam" id="PF00512">
    <property type="entry name" value="HisKA"/>
    <property type="match status" value="1"/>
</dbReference>
<accession>A0ABQ6H5D9</accession>
<dbReference type="InterPro" id="IPR003661">
    <property type="entry name" value="HisK_dim/P_dom"/>
</dbReference>
<keyword evidence="5 8" id="KW-0418">Kinase</keyword>
<dbReference type="SUPFAM" id="SSF55874">
    <property type="entry name" value="ATPase domain of HSP90 chaperone/DNA topoisomerase II/histidine kinase"/>
    <property type="match status" value="1"/>
</dbReference>
<evidence type="ECO:0000256" key="6">
    <source>
        <dbReference type="ARBA" id="ARBA00023012"/>
    </source>
</evidence>
<dbReference type="Proteomes" id="UP001157133">
    <property type="component" value="Unassembled WGS sequence"/>
</dbReference>
<dbReference type="PANTHER" id="PTHR45453">
    <property type="entry name" value="PHOSPHATE REGULON SENSOR PROTEIN PHOR"/>
    <property type="match status" value="1"/>
</dbReference>
<dbReference type="InterPro" id="IPR005467">
    <property type="entry name" value="His_kinase_dom"/>
</dbReference>
<dbReference type="RefSeq" id="WP_284208548.1">
    <property type="nucleotide sequence ID" value="NZ_BSSU01000013.1"/>
</dbReference>
<protein>
    <recommendedName>
        <fullName evidence="2">histidine kinase</fullName>
        <ecNumber evidence="2">2.7.13.3</ecNumber>
    </recommendedName>
</protein>
<dbReference type="InterPro" id="IPR003594">
    <property type="entry name" value="HATPase_dom"/>
</dbReference>
<proteinExistence type="predicted"/>
<evidence type="ECO:0000256" key="3">
    <source>
        <dbReference type="ARBA" id="ARBA00022553"/>
    </source>
</evidence>
<dbReference type="Gene3D" id="3.30.450.20">
    <property type="entry name" value="PAS domain"/>
    <property type="match status" value="1"/>
</dbReference>
<dbReference type="SUPFAM" id="SSF47384">
    <property type="entry name" value="Homodimeric domain of signal transducing histidine kinase"/>
    <property type="match status" value="1"/>
</dbReference>
<reference evidence="8 9" key="1">
    <citation type="submission" date="2023-03" db="EMBL/GenBank/DDBJ databases">
        <title>Draft genome sequence of Thalassotalea eurytherma JCM 18482T.</title>
        <authorList>
            <person name="Sawabe T."/>
        </authorList>
    </citation>
    <scope>NUCLEOTIDE SEQUENCE [LARGE SCALE GENOMIC DNA]</scope>
    <source>
        <strain evidence="8 9">JCM 18482</strain>
    </source>
</reference>
<name>A0ABQ6H5D9_9GAMM</name>
<keyword evidence="9" id="KW-1185">Reference proteome</keyword>
<keyword evidence="6" id="KW-0902">Two-component regulatory system</keyword>
<dbReference type="CDD" id="cd00082">
    <property type="entry name" value="HisKA"/>
    <property type="match status" value="1"/>
</dbReference>
<dbReference type="EC" id="2.7.13.3" evidence="2"/>
<dbReference type="Gene3D" id="3.30.565.10">
    <property type="entry name" value="Histidine kinase-like ATPase, C-terminal domain"/>
    <property type="match status" value="1"/>
</dbReference>
<keyword evidence="4" id="KW-0808">Transferase</keyword>
<dbReference type="InterPro" id="IPR035965">
    <property type="entry name" value="PAS-like_dom_sf"/>
</dbReference>
<evidence type="ECO:0000313" key="9">
    <source>
        <dbReference type="Proteomes" id="UP001157133"/>
    </source>
</evidence>
<evidence type="ECO:0000256" key="4">
    <source>
        <dbReference type="ARBA" id="ARBA00022679"/>
    </source>
</evidence>
<gene>
    <name evidence="8" type="ORF">theurythT_25960</name>
</gene>
<dbReference type="InterPro" id="IPR036097">
    <property type="entry name" value="HisK_dim/P_sf"/>
</dbReference>
<evidence type="ECO:0000256" key="1">
    <source>
        <dbReference type="ARBA" id="ARBA00000085"/>
    </source>
</evidence>
<comment type="catalytic activity">
    <reaction evidence="1">
        <text>ATP + protein L-histidine = ADP + protein N-phospho-L-histidine.</text>
        <dbReference type="EC" id="2.7.13.3"/>
    </reaction>
</comment>
<sequence>MTIAVPSSMPKSRVSSPNVLNITGGFPAPQTNQQYAKLQEENDQLNELIDRMPNGMVILDGNGVVTKINLTAKSLLDEPILGQAWAHVIKRSFNPRADDWHEVSLQDGRRVKLEISPLGNKPGQLITITDLTETRLLQDKISHMQRLSSLGKMVSSLAHQIRTPLSSAMLYCANLKNGRLTQEARNKFQEKLMTRLQDLESQVNDMLLFSKSGSEQVVTPVSVNETVRQALATVEDSCQQVNAKVNLQLCQDDCQILANQHALSGAIQNLINNSVEIVGSDVAISIRTYCSDTSAFISVQDNGPGISPELAQKVFEPFYTSRSQGTGLGLAVVKSVAKAHQGQVHLLSKVGEGAHFCIEIPLASNLAQTSTNVAETCHES</sequence>
<dbReference type="PRINTS" id="PR00344">
    <property type="entry name" value="BCTRLSENSOR"/>
</dbReference>
<evidence type="ECO:0000256" key="2">
    <source>
        <dbReference type="ARBA" id="ARBA00012438"/>
    </source>
</evidence>
<dbReference type="InterPro" id="IPR004358">
    <property type="entry name" value="Sig_transdc_His_kin-like_C"/>
</dbReference>
<dbReference type="PROSITE" id="PS50109">
    <property type="entry name" value="HIS_KIN"/>
    <property type="match status" value="1"/>
</dbReference>
<evidence type="ECO:0000313" key="8">
    <source>
        <dbReference type="EMBL" id="GLX83144.1"/>
    </source>
</evidence>
<dbReference type="SUPFAM" id="SSF55785">
    <property type="entry name" value="PYP-like sensor domain (PAS domain)"/>
    <property type="match status" value="1"/>
</dbReference>
<dbReference type="CDD" id="cd00075">
    <property type="entry name" value="HATPase"/>
    <property type="match status" value="1"/>
</dbReference>
<evidence type="ECO:0000256" key="5">
    <source>
        <dbReference type="ARBA" id="ARBA00022777"/>
    </source>
</evidence>
<dbReference type="Gene3D" id="1.10.287.130">
    <property type="match status" value="1"/>
</dbReference>
<dbReference type="InterPro" id="IPR050351">
    <property type="entry name" value="BphY/WalK/GraS-like"/>
</dbReference>
<dbReference type="SMART" id="SM00388">
    <property type="entry name" value="HisKA"/>
    <property type="match status" value="1"/>
</dbReference>
<feature type="domain" description="Histidine kinase" evidence="7">
    <location>
        <begin position="156"/>
        <end position="364"/>
    </location>
</feature>